<dbReference type="Pfam" id="PF11299">
    <property type="entry name" value="DUF3100"/>
    <property type="match status" value="1"/>
</dbReference>
<reference evidence="2 3" key="1">
    <citation type="submission" date="2020-04" db="EMBL/GenBank/DDBJ databases">
        <title>MicrobeNet Type strains.</title>
        <authorList>
            <person name="Nicholson A.C."/>
        </authorList>
    </citation>
    <scope>NUCLEOTIDE SEQUENCE [LARGE SCALE GENOMIC DNA]</scope>
    <source>
        <strain evidence="2 3">ATCC BAA-788</strain>
    </source>
</reference>
<evidence type="ECO:0000313" key="3">
    <source>
        <dbReference type="Proteomes" id="UP000581206"/>
    </source>
</evidence>
<feature type="transmembrane region" description="Helical" evidence="1">
    <location>
        <begin position="301"/>
        <end position="321"/>
    </location>
</feature>
<feature type="transmembrane region" description="Helical" evidence="1">
    <location>
        <begin position="333"/>
        <end position="351"/>
    </location>
</feature>
<accession>A0A7X6KYD4</accession>
<feature type="transmembrane region" description="Helical" evidence="1">
    <location>
        <begin position="389"/>
        <end position="408"/>
    </location>
</feature>
<evidence type="ECO:0000313" key="2">
    <source>
        <dbReference type="EMBL" id="NKY24477.1"/>
    </source>
</evidence>
<protein>
    <submittedName>
        <fullName evidence="2">DUF3100 domain-containing protein</fullName>
    </submittedName>
</protein>
<feature type="transmembrane region" description="Helical" evidence="1">
    <location>
        <begin position="181"/>
        <end position="203"/>
    </location>
</feature>
<name>A0A7X6KYD4_9CELL</name>
<gene>
    <name evidence="2" type="ORF">HGA03_17600</name>
</gene>
<organism evidence="2 3">
    <name type="scientific">Cellulomonas denverensis</name>
    <dbReference type="NCBI Taxonomy" id="264297"/>
    <lineage>
        <taxon>Bacteria</taxon>
        <taxon>Bacillati</taxon>
        <taxon>Actinomycetota</taxon>
        <taxon>Actinomycetes</taxon>
        <taxon>Micrococcales</taxon>
        <taxon>Cellulomonadaceae</taxon>
        <taxon>Cellulomonas</taxon>
    </lineage>
</organism>
<proteinExistence type="predicted"/>
<feature type="transmembrane region" description="Helical" evidence="1">
    <location>
        <begin position="420"/>
        <end position="446"/>
    </location>
</feature>
<feature type="transmembrane region" description="Helical" evidence="1">
    <location>
        <begin position="125"/>
        <end position="144"/>
    </location>
</feature>
<keyword evidence="1" id="KW-0472">Membrane</keyword>
<feature type="transmembrane region" description="Helical" evidence="1">
    <location>
        <begin position="210"/>
        <end position="230"/>
    </location>
</feature>
<dbReference type="AlphaFoldDB" id="A0A7X6KYD4"/>
<feature type="transmembrane region" description="Helical" evidence="1">
    <location>
        <begin position="242"/>
        <end position="268"/>
    </location>
</feature>
<keyword evidence="1" id="KW-0812">Transmembrane</keyword>
<feature type="transmembrane region" description="Helical" evidence="1">
    <location>
        <begin position="358"/>
        <end position="377"/>
    </location>
</feature>
<comment type="caution">
    <text evidence="2">The sequence shown here is derived from an EMBL/GenBank/DDBJ whole genome shotgun (WGS) entry which is preliminary data.</text>
</comment>
<keyword evidence="1" id="KW-1133">Transmembrane helix</keyword>
<feature type="transmembrane region" description="Helical" evidence="1">
    <location>
        <begin position="85"/>
        <end position="104"/>
    </location>
</feature>
<feature type="transmembrane region" description="Helical" evidence="1">
    <location>
        <begin position="26"/>
        <end position="44"/>
    </location>
</feature>
<dbReference type="EMBL" id="JAAXOX010000016">
    <property type="protein sequence ID" value="NKY24477.1"/>
    <property type="molecule type" value="Genomic_DNA"/>
</dbReference>
<dbReference type="InterPro" id="IPR021450">
    <property type="entry name" value="DUF3100"/>
</dbReference>
<feature type="transmembrane region" description="Helical" evidence="1">
    <location>
        <begin position="56"/>
        <end position="73"/>
    </location>
</feature>
<keyword evidence="3" id="KW-1185">Reference proteome</keyword>
<evidence type="ECO:0000256" key="1">
    <source>
        <dbReference type="SAM" id="Phobius"/>
    </source>
</evidence>
<dbReference type="Proteomes" id="UP000581206">
    <property type="component" value="Unassembled WGS sequence"/>
</dbReference>
<sequence length="447" mass="46896">MRDAMTSLVHDPAPTALRYTWRSPRLWVVVTLMIVIAGTAQFLGKWTISVGSFADIAVLPLVFGLLIGGAISAQPWRRFPLDLQSTASTVMGVAVLLLIARLSFTMGPNIRMLFNAGPALLLQEVGHLFGTLALALPLAVLLRMGPATVGATFSIDREGAFAMVSERYGPDSPQYRGVLSMYAFGTLFGAIVITVVASVMSALNVFDPRALAMGSGVGSGSMMAAASGAVATAHPELADDVLALAATSNVITSLLGVYVGMYVALPLAEKYYQLLTRRQQLRAPAATAPAPAVVTAPPVGIATWTVLTVLVLAGFLVNAVAPRSLALHLDWRALAGFLVLAALVAIGLSLSRLTRGKVGAMFLVITLGALISTPWSPIQEPLLDLVNRVDFLGVCTLVLSTAGLSLGKDLPMLKAIGWKIIPVGLVSITSAYLLASTVAQLALTIWN</sequence>